<dbReference type="Pfam" id="PF01565">
    <property type="entry name" value="FAD_binding_4"/>
    <property type="match status" value="1"/>
</dbReference>
<dbReference type="GO" id="GO:0071949">
    <property type="term" value="F:FAD binding"/>
    <property type="evidence" value="ECO:0007669"/>
    <property type="project" value="InterPro"/>
</dbReference>
<dbReference type="OrthoDB" id="2151789at2759"/>
<feature type="chain" id="PRO_5007293846" description="FAD-binding PCMH-type domain-containing protein" evidence="5">
    <location>
        <begin position="21"/>
        <end position="503"/>
    </location>
</feature>
<evidence type="ECO:0000313" key="8">
    <source>
        <dbReference type="Proteomes" id="UP000070501"/>
    </source>
</evidence>
<evidence type="ECO:0000313" key="7">
    <source>
        <dbReference type="EMBL" id="KXJ97312.1"/>
    </source>
</evidence>
<feature type="domain" description="FAD-binding PCMH-type" evidence="6">
    <location>
        <begin position="65"/>
        <end position="242"/>
    </location>
</feature>
<keyword evidence="8" id="KW-1185">Reference proteome</keyword>
<evidence type="ECO:0000256" key="1">
    <source>
        <dbReference type="ARBA" id="ARBA00005466"/>
    </source>
</evidence>
<dbReference type="PANTHER" id="PTHR42973">
    <property type="entry name" value="BINDING OXIDOREDUCTASE, PUTATIVE (AFU_ORTHOLOGUE AFUA_1G17690)-RELATED"/>
    <property type="match status" value="1"/>
</dbReference>
<comment type="similarity">
    <text evidence="1">Belongs to the oxygen-dependent FAD-linked oxidoreductase family.</text>
</comment>
<keyword evidence="3" id="KW-0274">FAD</keyword>
<dbReference type="InParanoid" id="A0A136JJK0"/>
<organism evidence="7 8">
    <name type="scientific">Microdochium bolleyi</name>
    <dbReference type="NCBI Taxonomy" id="196109"/>
    <lineage>
        <taxon>Eukaryota</taxon>
        <taxon>Fungi</taxon>
        <taxon>Dikarya</taxon>
        <taxon>Ascomycota</taxon>
        <taxon>Pezizomycotina</taxon>
        <taxon>Sordariomycetes</taxon>
        <taxon>Xylariomycetidae</taxon>
        <taxon>Xylariales</taxon>
        <taxon>Microdochiaceae</taxon>
        <taxon>Microdochium</taxon>
    </lineage>
</organism>
<dbReference type="PROSITE" id="PS51387">
    <property type="entry name" value="FAD_PCMH"/>
    <property type="match status" value="1"/>
</dbReference>
<evidence type="ECO:0000256" key="3">
    <source>
        <dbReference type="ARBA" id="ARBA00022827"/>
    </source>
</evidence>
<sequence length="503" mass="53865">MKFSLQSVTLWAVLPLGVIADEAFVAGGAGTCCKGLKLLLGDKVSTEGDPAYSSSLESYYSNLNVEITPSCIVTPTTKEHVALSVFVLNIGSKLLPGRCNFAVRSGGHSTVPGANNIQDGVTIDMSKLNHVTVSKDRKTVEVGAGNRWVNVYSQLDPQGLTVVGGRVDTVGVSGLITGGGISYFSPRYGYAVDSVDNFEIVLASGRIVNANSRDNADLWKALKGGSGNFGIVTSFRLRAYQQGLLWGGQVTLDVATIDKQCAIFESLTGSQDYDPYASWMFSLAYMQDSKSWIAGHNLVYTRPEANPAVFKPLLDLPQTYNTAAVKNLTTLTLELGYPNPFGRRQSMSTATFRNSAALMREITKIGMAKFAGVANVPNVSYSVTFQPLPVVINSKAASTGGNSLGLDASDGPLVNLVLNFAWDDKSADASIRATEKAFFAEVNAKAKAMGRSHAYQYLNYAAAWQDPIAGYGPDVKKTLQAASRKYDPTGLFQRNAPGGFKLF</sequence>
<dbReference type="Proteomes" id="UP000070501">
    <property type="component" value="Unassembled WGS sequence"/>
</dbReference>
<dbReference type="AlphaFoldDB" id="A0A136JJK0"/>
<accession>A0A136JJK0</accession>
<evidence type="ECO:0000256" key="5">
    <source>
        <dbReference type="SAM" id="SignalP"/>
    </source>
</evidence>
<dbReference type="InterPro" id="IPR016169">
    <property type="entry name" value="FAD-bd_PCMH_sub2"/>
</dbReference>
<dbReference type="Gene3D" id="3.30.465.10">
    <property type="match status" value="1"/>
</dbReference>
<dbReference type="STRING" id="196109.A0A136JJK0"/>
<dbReference type="PANTHER" id="PTHR42973:SF22">
    <property type="entry name" value="FAD-BINDING PCMH-TYPE DOMAIN-CONTAINING PROTEIN-RELATED"/>
    <property type="match status" value="1"/>
</dbReference>
<evidence type="ECO:0000256" key="2">
    <source>
        <dbReference type="ARBA" id="ARBA00022630"/>
    </source>
</evidence>
<dbReference type="GO" id="GO:0016491">
    <property type="term" value="F:oxidoreductase activity"/>
    <property type="evidence" value="ECO:0007669"/>
    <property type="project" value="UniProtKB-KW"/>
</dbReference>
<evidence type="ECO:0000256" key="4">
    <source>
        <dbReference type="ARBA" id="ARBA00023002"/>
    </source>
</evidence>
<evidence type="ECO:0000259" key="6">
    <source>
        <dbReference type="PROSITE" id="PS51387"/>
    </source>
</evidence>
<reference evidence="8" key="1">
    <citation type="submission" date="2016-02" db="EMBL/GenBank/DDBJ databases">
        <title>Draft genome sequence of Microdochium bolleyi, a fungal endophyte of beachgrass.</title>
        <authorList>
            <consortium name="DOE Joint Genome Institute"/>
            <person name="David A.S."/>
            <person name="May G."/>
            <person name="Haridas S."/>
            <person name="Lim J."/>
            <person name="Wang M."/>
            <person name="Labutti K."/>
            <person name="Lipzen A."/>
            <person name="Barry K."/>
            <person name="Grigoriev I.V."/>
        </authorList>
    </citation>
    <scope>NUCLEOTIDE SEQUENCE [LARGE SCALE GENOMIC DNA]</scope>
    <source>
        <strain evidence="8">J235TASD1</strain>
    </source>
</reference>
<dbReference type="InterPro" id="IPR050416">
    <property type="entry name" value="FAD-linked_Oxidoreductase"/>
</dbReference>
<keyword evidence="5" id="KW-0732">Signal</keyword>
<protein>
    <recommendedName>
        <fullName evidence="6">FAD-binding PCMH-type domain-containing protein</fullName>
    </recommendedName>
</protein>
<name>A0A136JJK0_9PEZI</name>
<dbReference type="InterPro" id="IPR036318">
    <property type="entry name" value="FAD-bd_PCMH-like_sf"/>
</dbReference>
<dbReference type="SUPFAM" id="SSF56176">
    <property type="entry name" value="FAD-binding/transporter-associated domain-like"/>
    <property type="match status" value="1"/>
</dbReference>
<dbReference type="EMBL" id="KQ964245">
    <property type="protein sequence ID" value="KXJ97312.1"/>
    <property type="molecule type" value="Genomic_DNA"/>
</dbReference>
<keyword evidence="4" id="KW-0560">Oxidoreductase</keyword>
<dbReference type="InterPro" id="IPR006094">
    <property type="entry name" value="Oxid_FAD_bind_N"/>
</dbReference>
<feature type="signal peptide" evidence="5">
    <location>
        <begin position="1"/>
        <end position="20"/>
    </location>
</feature>
<gene>
    <name evidence="7" type="ORF">Micbo1qcDRAFT_181829</name>
</gene>
<proteinExistence type="inferred from homology"/>
<dbReference type="InterPro" id="IPR016166">
    <property type="entry name" value="FAD-bd_PCMH"/>
</dbReference>
<keyword evidence="2" id="KW-0285">Flavoprotein</keyword>